<dbReference type="InterPro" id="IPR053220">
    <property type="entry name" value="Nematode_rcpt-like_serp_H"/>
</dbReference>
<dbReference type="Pfam" id="PF10327">
    <property type="entry name" value="7TM_GPCR_Sri"/>
    <property type="match status" value="1"/>
</dbReference>
<keyword evidence="1" id="KW-0812">Transmembrane</keyword>
<dbReference type="WBParaSite" id="Hba_09609">
    <property type="protein sequence ID" value="Hba_09609"/>
    <property type="gene ID" value="Hba_09609"/>
</dbReference>
<keyword evidence="1" id="KW-0472">Membrane</keyword>
<dbReference type="PANTHER" id="PTHR22941">
    <property type="entry name" value="SERPENTINE RECEPTOR"/>
    <property type="match status" value="1"/>
</dbReference>
<proteinExistence type="predicted"/>
<reference evidence="3" key="1">
    <citation type="submission" date="2016-11" db="UniProtKB">
        <authorList>
            <consortium name="WormBaseParasite"/>
        </authorList>
    </citation>
    <scope>IDENTIFICATION</scope>
</reference>
<keyword evidence="2" id="KW-1185">Reference proteome</keyword>
<dbReference type="AlphaFoldDB" id="A0A1I7WWY4"/>
<protein>
    <submittedName>
        <fullName evidence="3">G_PROTEIN_RECEP_F1_2 domain-containing protein</fullName>
    </submittedName>
</protein>
<dbReference type="Proteomes" id="UP000095283">
    <property type="component" value="Unplaced"/>
</dbReference>
<dbReference type="InterPro" id="IPR019429">
    <property type="entry name" value="7TM_GPCR_serpentine_rcpt_Sri"/>
</dbReference>
<accession>A0A1I7WWY4</accession>
<feature type="transmembrane region" description="Helical" evidence="1">
    <location>
        <begin position="130"/>
        <end position="151"/>
    </location>
</feature>
<keyword evidence="1" id="KW-1133">Transmembrane helix</keyword>
<name>A0A1I7WWY4_HETBA</name>
<feature type="transmembrane region" description="Helical" evidence="1">
    <location>
        <begin position="197"/>
        <end position="216"/>
    </location>
</feature>
<organism evidence="2 3">
    <name type="scientific">Heterorhabditis bacteriophora</name>
    <name type="common">Entomopathogenic nematode worm</name>
    <dbReference type="NCBI Taxonomy" id="37862"/>
    <lineage>
        <taxon>Eukaryota</taxon>
        <taxon>Metazoa</taxon>
        <taxon>Ecdysozoa</taxon>
        <taxon>Nematoda</taxon>
        <taxon>Chromadorea</taxon>
        <taxon>Rhabditida</taxon>
        <taxon>Rhabditina</taxon>
        <taxon>Rhabditomorpha</taxon>
        <taxon>Strongyloidea</taxon>
        <taxon>Heterorhabditidae</taxon>
        <taxon>Heterorhabditis</taxon>
    </lineage>
</organism>
<dbReference type="PANTHER" id="PTHR22941:SF26">
    <property type="entry name" value="SERPENTINE RECEPTOR, CLASS H"/>
    <property type="match status" value="1"/>
</dbReference>
<feature type="transmembrane region" description="Helical" evidence="1">
    <location>
        <begin position="236"/>
        <end position="254"/>
    </location>
</feature>
<feature type="transmembrane region" description="Helical" evidence="1">
    <location>
        <begin position="55"/>
        <end position="77"/>
    </location>
</feature>
<evidence type="ECO:0000313" key="2">
    <source>
        <dbReference type="Proteomes" id="UP000095283"/>
    </source>
</evidence>
<sequence>MQNVNLSKISNNYDQKINEGSELTLVREGDLSYSLRCIRMMDNFTIFENNNDVLLLYYDITAPVYILLNLLGIYLIVFKSSREMGEYRWYLLFYQIWVLAMDIFMNILCKPVLYIPILAGRGYGFLITKLGISPFACAVSSRFIHFFLFFYRHQCVIKKNPKLNGKIFIYLTILFSFAFICSHIIFLHLCNVDPSQLLIKLTSVLIILGLICHIQYIFWKQCEHLTVHTQEQQKKFLRAQIIQTTFYFYFYSYLRSYLINEKYRFSWKKTCRREMWILSCNADTCCIFNSLNFISLTNFPCSSVSYHIFILFSCLTNIFRFNNKVK</sequence>
<evidence type="ECO:0000256" key="1">
    <source>
        <dbReference type="SAM" id="Phobius"/>
    </source>
</evidence>
<evidence type="ECO:0000313" key="3">
    <source>
        <dbReference type="WBParaSite" id="Hba_09609"/>
    </source>
</evidence>
<feature type="transmembrane region" description="Helical" evidence="1">
    <location>
        <begin position="89"/>
        <end position="109"/>
    </location>
</feature>
<feature type="transmembrane region" description="Helical" evidence="1">
    <location>
        <begin position="167"/>
        <end position="190"/>
    </location>
</feature>